<dbReference type="Pfam" id="PF03123">
    <property type="entry name" value="CAT_RBD"/>
    <property type="match status" value="1"/>
</dbReference>
<dbReference type="SMART" id="SM01061">
    <property type="entry name" value="CAT_RBD"/>
    <property type="match status" value="1"/>
</dbReference>
<reference evidence="3 4" key="1">
    <citation type="submission" date="2020-01" db="EMBL/GenBank/DDBJ databases">
        <title>Vast differences in strain-level diversity in the gut microbiota of two closely related honey bee species.</title>
        <authorList>
            <person name="Ellegaard K.M."/>
            <person name="Suenami S."/>
            <person name="Miyazaki R."/>
            <person name="Engel P."/>
        </authorList>
    </citation>
    <scope>NUCLEOTIDE SEQUENCE [LARGE SCALE GENOMIC DNA]</scope>
    <source>
        <strain evidence="3 4">ESL0416</strain>
    </source>
</reference>
<organism evidence="3 4">
    <name type="scientific">Lactobacillus panisapium</name>
    <dbReference type="NCBI Taxonomy" id="2012495"/>
    <lineage>
        <taxon>Bacteria</taxon>
        <taxon>Bacillati</taxon>
        <taxon>Bacillota</taxon>
        <taxon>Bacilli</taxon>
        <taxon>Lactobacillales</taxon>
        <taxon>Lactobacillaceae</taxon>
        <taxon>Lactobacillus</taxon>
    </lineage>
</organism>
<dbReference type="PANTHER" id="PTHR30185">
    <property type="entry name" value="CRYPTIC BETA-GLUCOSIDE BGL OPERON ANTITERMINATOR"/>
    <property type="match status" value="1"/>
</dbReference>
<dbReference type="SUPFAM" id="SSF63520">
    <property type="entry name" value="PTS-regulatory domain, PRD"/>
    <property type="match status" value="2"/>
</dbReference>
<dbReference type="InterPro" id="IPR011608">
    <property type="entry name" value="PRD"/>
</dbReference>
<evidence type="ECO:0000313" key="3">
    <source>
        <dbReference type="EMBL" id="QYN53651.1"/>
    </source>
</evidence>
<proteinExistence type="predicted"/>
<evidence type="ECO:0000313" key="4">
    <source>
        <dbReference type="Proteomes" id="UP000826550"/>
    </source>
</evidence>
<keyword evidence="1" id="KW-0677">Repeat</keyword>
<feature type="domain" description="PRD" evidence="2">
    <location>
        <begin position="170"/>
        <end position="284"/>
    </location>
</feature>
<dbReference type="PANTHER" id="PTHR30185:SF15">
    <property type="entry name" value="CRYPTIC BETA-GLUCOSIDE BGL OPERON ANTITERMINATOR"/>
    <property type="match status" value="1"/>
</dbReference>
<feature type="domain" description="PRD" evidence="2">
    <location>
        <begin position="63"/>
        <end position="169"/>
    </location>
</feature>
<dbReference type="InterPro" id="IPR036634">
    <property type="entry name" value="PRD_sf"/>
</dbReference>
<dbReference type="PROSITE" id="PS51372">
    <property type="entry name" value="PRD_2"/>
    <property type="match status" value="2"/>
</dbReference>
<accession>A0ABX8W9T8</accession>
<dbReference type="Gene3D" id="2.30.24.10">
    <property type="entry name" value="CAT RNA-binding domain"/>
    <property type="match status" value="1"/>
</dbReference>
<dbReference type="Pfam" id="PF00874">
    <property type="entry name" value="PRD"/>
    <property type="match status" value="2"/>
</dbReference>
<protein>
    <submittedName>
        <fullName evidence="3">PRD domain-containing protein</fullName>
    </submittedName>
</protein>
<dbReference type="Gene3D" id="1.10.1790.10">
    <property type="entry name" value="PRD domain"/>
    <property type="match status" value="2"/>
</dbReference>
<dbReference type="EMBL" id="CP048268">
    <property type="protein sequence ID" value="QYN53651.1"/>
    <property type="molecule type" value="Genomic_DNA"/>
</dbReference>
<dbReference type="RefSeq" id="WP_220220301.1">
    <property type="nucleotide sequence ID" value="NZ_CP048268.1"/>
</dbReference>
<dbReference type="InterPro" id="IPR004341">
    <property type="entry name" value="CAT_RNA-bd_dom"/>
</dbReference>
<name>A0ABX8W9T8_9LACO</name>
<evidence type="ECO:0000259" key="2">
    <source>
        <dbReference type="PROSITE" id="PS51372"/>
    </source>
</evidence>
<dbReference type="InterPro" id="IPR050661">
    <property type="entry name" value="BglG_antiterminators"/>
</dbReference>
<evidence type="ECO:0000256" key="1">
    <source>
        <dbReference type="ARBA" id="ARBA00022737"/>
    </source>
</evidence>
<dbReference type="Proteomes" id="UP000826550">
    <property type="component" value="Chromosome"/>
</dbReference>
<gene>
    <name evidence="3" type="ORF">GYM71_09570</name>
</gene>
<dbReference type="SUPFAM" id="SSF50151">
    <property type="entry name" value="SacY-like RNA-binding domain"/>
    <property type="match status" value="1"/>
</dbReference>
<keyword evidence="4" id="KW-1185">Reference proteome</keyword>
<sequence>MKFIKNFNNNAALVSDESGVDWVVIGNGIGFGKKPNDPIDETKITRRFVAVEKNIKMIDSVRDIDKRTLSLTTDVINLVSKRLSVNFTDYQYLVLADHIDFMLKRTDEGFELGQGTVGWELKKLFPKEYSAAKDALKLLQEKTKLTFPNSEVVYLTYHFINASSDQTKLQDTIKITKLIHGVIEIIEYQYGMQLDPESFNFNRFMTHLRSFMVRHLYEIGDEDSGSELDNSLLELMKVKYKKAYETVLKIGTYLSKQAGWKLQPDDEVYLTLHVWRVTHRQKDGTDSEAKQIPADEK</sequence>
<dbReference type="InterPro" id="IPR036650">
    <property type="entry name" value="CAT_RNA-bd_dom_sf"/>
</dbReference>